<proteinExistence type="predicted"/>
<dbReference type="AlphaFoldDB" id="A0A452U260"/>
<sequence>QQKSLITLFSHQLALEIRLKQGGGKILNRRGSYRLGTQDDGKDENNTWNGNSFFFFFKDFIAGVTKQLTMNAFPEAQAFTTQVP</sequence>
<evidence type="ECO:0000313" key="1">
    <source>
        <dbReference type="Ensembl" id="ENSUMAP00000014807"/>
    </source>
</evidence>
<organism evidence="1">
    <name type="scientific">Ursus maritimus</name>
    <name type="common">Polar bear</name>
    <name type="synonym">Thalarctos maritimus</name>
    <dbReference type="NCBI Taxonomy" id="29073"/>
    <lineage>
        <taxon>Eukaryota</taxon>
        <taxon>Metazoa</taxon>
        <taxon>Chordata</taxon>
        <taxon>Craniata</taxon>
        <taxon>Vertebrata</taxon>
        <taxon>Euteleostomi</taxon>
        <taxon>Mammalia</taxon>
        <taxon>Eutheria</taxon>
        <taxon>Laurasiatheria</taxon>
        <taxon>Carnivora</taxon>
        <taxon>Caniformia</taxon>
        <taxon>Ursidae</taxon>
        <taxon>Ursus</taxon>
    </lineage>
</organism>
<accession>A0A452U260</accession>
<name>A0A452U260_URSMA</name>
<reference evidence="1" key="1">
    <citation type="submission" date="2019-03" db="UniProtKB">
        <authorList>
            <consortium name="Ensembl"/>
        </authorList>
    </citation>
    <scope>IDENTIFICATION</scope>
</reference>
<dbReference type="Ensembl" id="ENSUMAT00000017550.1">
    <property type="protein sequence ID" value="ENSUMAP00000014807.1"/>
    <property type="gene ID" value="ENSUMAG00000010900.1"/>
</dbReference>
<dbReference type="GeneTree" id="ENSGT00950000185796"/>
<protein>
    <submittedName>
        <fullName evidence="1">Uncharacterized protein</fullName>
    </submittedName>
</protein>
<dbReference type="OMA" id="VTKQLTM"/>